<evidence type="ECO:0000313" key="2">
    <source>
        <dbReference type="Proteomes" id="UP001189429"/>
    </source>
</evidence>
<accession>A0ABN9UDS1</accession>
<keyword evidence="2" id="KW-1185">Reference proteome</keyword>
<name>A0ABN9UDS1_9DINO</name>
<dbReference type="EMBL" id="CAUYUJ010015704">
    <property type="protein sequence ID" value="CAK0857169.1"/>
    <property type="molecule type" value="Genomic_DNA"/>
</dbReference>
<comment type="caution">
    <text evidence="1">The sequence shown here is derived from an EMBL/GenBank/DDBJ whole genome shotgun (WGS) entry which is preliminary data.</text>
</comment>
<gene>
    <name evidence="1" type="ORF">PCOR1329_LOCUS47349</name>
</gene>
<reference evidence="1" key="1">
    <citation type="submission" date="2023-10" db="EMBL/GenBank/DDBJ databases">
        <authorList>
            <person name="Chen Y."/>
            <person name="Shah S."/>
            <person name="Dougan E. K."/>
            <person name="Thang M."/>
            <person name="Chan C."/>
        </authorList>
    </citation>
    <scope>NUCLEOTIDE SEQUENCE [LARGE SCALE GENOMIC DNA]</scope>
</reference>
<feature type="non-terminal residue" evidence="1">
    <location>
        <position position="461"/>
    </location>
</feature>
<dbReference type="Proteomes" id="UP001189429">
    <property type="component" value="Unassembled WGS sequence"/>
</dbReference>
<evidence type="ECO:0000313" key="1">
    <source>
        <dbReference type="EMBL" id="CAK0857169.1"/>
    </source>
</evidence>
<sequence length="461" mass="49711">MASAVLGCRQQCPARVADSVSQLGPPPGDPQPLAALQELQAVLSYDGSLSTRAEAMGVSRLSLPPPGDHPVALERLLGAEVFDSVYRVISCKVLPKTKVLQQKQSAGFEKPYSDPCLRDPRLHGAGVVDLVGDAALVVDEVGLFSGARLATGAALAAIELPDGANLWAASADIADAFYNVQLPDAWRQPRAQRLWPRLAVLPMGWPHALAVCQRVSEAAADRAGLPALSRIADRRTGPSLGAGAHLVQVDNFASLALDGDTADRLKDDMVAELRSEGLPVRQVVGHYTFLFMARRPLLAVFSAVYRFIAKAGEAPRPWWPSVRRGLTWAMGVVPLAHADFRAPWLGRVLRADASEWGRGVCEREMSNDVVEKMGRIQGRWRFRDPSARAPRQQLIEPLEPLEALAYSEPSSKGHVCSAPSYIQGPVAPMNKGSPHAEPQGADFEPLEVHRISGDWVVISSG</sequence>
<protein>
    <submittedName>
        <fullName evidence="1">Uncharacterized protein</fullName>
    </submittedName>
</protein>
<organism evidence="1 2">
    <name type="scientific">Prorocentrum cordatum</name>
    <dbReference type="NCBI Taxonomy" id="2364126"/>
    <lineage>
        <taxon>Eukaryota</taxon>
        <taxon>Sar</taxon>
        <taxon>Alveolata</taxon>
        <taxon>Dinophyceae</taxon>
        <taxon>Prorocentrales</taxon>
        <taxon>Prorocentraceae</taxon>
        <taxon>Prorocentrum</taxon>
    </lineage>
</organism>
<proteinExistence type="predicted"/>